<dbReference type="AlphaFoldDB" id="A0A7N1A9Z6"/>
<evidence type="ECO:0000313" key="2">
    <source>
        <dbReference type="Proteomes" id="UP000594263"/>
    </source>
</evidence>
<name>A0A7N1A9Z6_KALFE</name>
<keyword evidence="2" id="KW-1185">Reference proteome</keyword>
<accession>A0A7N1A9Z6</accession>
<proteinExistence type="predicted"/>
<dbReference type="Gramene" id="Kaladp1322s0001.1.v1.1">
    <property type="protein sequence ID" value="Kaladp1322s0001.1.v1.1.CDS.1"/>
    <property type="gene ID" value="Kaladp1322s0001.v1.1"/>
</dbReference>
<dbReference type="Proteomes" id="UP000594263">
    <property type="component" value="Unplaced"/>
</dbReference>
<evidence type="ECO:0000313" key="1">
    <source>
        <dbReference type="EnsemblPlants" id="Kaladp1322s0001.1.v1.1.CDS.1"/>
    </source>
</evidence>
<dbReference type="EnsemblPlants" id="Kaladp1322s0001.1.v1.1">
    <property type="protein sequence ID" value="Kaladp1322s0001.1.v1.1.CDS.1"/>
    <property type="gene ID" value="Kaladp1322s0001.v1.1"/>
</dbReference>
<sequence>MVIAGARPSFSDKAAAIFSLNPTPFLPQIRDHSNAGSPAAKFRHIGRVRRLKDSAPDGYSSTHSLEMVVAVGLRCSSNNSRVRRLTYSASAANLSSVTPHDHRDIYANTKT</sequence>
<reference evidence="1" key="1">
    <citation type="submission" date="2021-01" db="UniProtKB">
        <authorList>
            <consortium name="EnsemblPlants"/>
        </authorList>
    </citation>
    <scope>IDENTIFICATION</scope>
</reference>
<organism evidence="1 2">
    <name type="scientific">Kalanchoe fedtschenkoi</name>
    <name type="common">Lavender scallops</name>
    <name type="synonym">South American air plant</name>
    <dbReference type="NCBI Taxonomy" id="63787"/>
    <lineage>
        <taxon>Eukaryota</taxon>
        <taxon>Viridiplantae</taxon>
        <taxon>Streptophyta</taxon>
        <taxon>Embryophyta</taxon>
        <taxon>Tracheophyta</taxon>
        <taxon>Spermatophyta</taxon>
        <taxon>Magnoliopsida</taxon>
        <taxon>eudicotyledons</taxon>
        <taxon>Gunneridae</taxon>
        <taxon>Pentapetalae</taxon>
        <taxon>Saxifragales</taxon>
        <taxon>Crassulaceae</taxon>
        <taxon>Kalanchoe</taxon>
    </lineage>
</organism>
<protein>
    <submittedName>
        <fullName evidence="1">Uncharacterized protein</fullName>
    </submittedName>
</protein>